<dbReference type="InterPro" id="IPR015943">
    <property type="entry name" value="WD40/YVTN_repeat-like_dom_sf"/>
</dbReference>
<dbReference type="SUPFAM" id="SSF50978">
    <property type="entry name" value="WD40 repeat-like"/>
    <property type="match status" value="1"/>
</dbReference>
<name>A0ABQ9E199_TEGGR</name>
<evidence type="ECO:0000256" key="1">
    <source>
        <dbReference type="ARBA" id="ARBA00022574"/>
    </source>
</evidence>
<feature type="repeat" description="WD" evidence="3">
    <location>
        <begin position="158"/>
        <end position="198"/>
    </location>
</feature>
<dbReference type="Gene3D" id="2.130.10.10">
    <property type="entry name" value="YVTN repeat-like/Quinoprotein amine dehydrogenase"/>
    <property type="match status" value="3"/>
</dbReference>
<dbReference type="InterPro" id="IPR001680">
    <property type="entry name" value="WD40_rpt"/>
</dbReference>
<dbReference type="Pfam" id="PF00400">
    <property type="entry name" value="WD40"/>
    <property type="match status" value="5"/>
</dbReference>
<organism evidence="4 5">
    <name type="scientific">Tegillarca granosa</name>
    <name type="common">Malaysian cockle</name>
    <name type="synonym">Anadara granosa</name>
    <dbReference type="NCBI Taxonomy" id="220873"/>
    <lineage>
        <taxon>Eukaryota</taxon>
        <taxon>Metazoa</taxon>
        <taxon>Spiralia</taxon>
        <taxon>Lophotrochozoa</taxon>
        <taxon>Mollusca</taxon>
        <taxon>Bivalvia</taxon>
        <taxon>Autobranchia</taxon>
        <taxon>Pteriomorphia</taxon>
        <taxon>Arcoida</taxon>
        <taxon>Arcoidea</taxon>
        <taxon>Arcidae</taxon>
        <taxon>Tegillarca</taxon>
    </lineage>
</organism>
<feature type="repeat" description="WD" evidence="3">
    <location>
        <begin position="356"/>
        <end position="397"/>
    </location>
</feature>
<dbReference type="EMBL" id="JARBDR010000921">
    <property type="protein sequence ID" value="KAJ8299258.1"/>
    <property type="molecule type" value="Genomic_DNA"/>
</dbReference>
<keyword evidence="2" id="KW-0677">Repeat</keyword>
<keyword evidence="5" id="KW-1185">Reference proteome</keyword>
<accession>A0ABQ9E199</accession>
<feature type="repeat" description="WD" evidence="3">
    <location>
        <begin position="315"/>
        <end position="354"/>
    </location>
</feature>
<evidence type="ECO:0000256" key="2">
    <source>
        <dbReference type="ARBA" id="ARBA00022737"/>
    </source>
</evidence>
<comment type="caution">
    <text evidence="4">The sequence shown here is derived from an EMBL/GenBank/DDBJ whole genome shotgun (WGS) entry which is preliminary data.</text>
</comment>
<evidence type="ECO:0000313" key="4">
    <source>
        <dbReference type="EMBL" id="KAJ8299258.1"/>
    </source>
</evidence>
<keyword evidence="1 3" id="KW-0853">WD repeat</keyword>
<evidence type="ECO:0000313" key="5">
    <source>
        <dbReference type="Proteomes" id="UP001217089"/>
    </source>
</evidence>
<dbReference type="Proteomes" id="UP001217089">
    <property type="component" value="Unassembled WGS sequence"/>
</dbReference>
<reference evidence="4 5" key="1">
    <citation type="submission" date="2022-12" db="EMBL/GenBank/DDBJ databases">
        <title>Chromosome-level genome of Tegillarca granosa.</title>
        <authorList>
            <person name="Kim J."/>
        </authorList>
    </citation>
    <scope>NUCLEOTIDE SEQUENCE [LARGE SCALE GENOMIC DNA]</scope>
    <source>
        <strain evidence="4">Teg-2019</strain>
        <tissue evidence="4">Adductor muscle</tissue>
    </source>
</reference>
<dbReference type="PANTHER" id="PTHR19848">
    <property type="entry name" value="WD40 REPEAT PROTEIN"/>
    <property type="match status" value="1"/>
</dbReference>
<proteinExistence type="predicted"/>
<sequence length="450" mass="50187">MFIQYKILRDKLEKPSWFNPKERPKSADLYILLKSLQRRYLLNTQYSTSGSEDKVLAKLKYHKMTLLDDGGRYMAGARKSTSNDFTIVLIGHLVEYWNMLPNQSFKTQLYYTVRGTIVPNVSKIPAGVKSVPVTCTHTAEDRTAKVWDLHSGKEIISLSGHPNNVISVKYCPTSRLVFTVSQSYINVWDIRNRTSSQCVKTLSSSGLTHDGPISFAPSRQIELPPGEHHINDIALNKDGTVMYSATGSVVRVWDLKSFSAIGKLNGGHQAAVMVLAVNRENDNDIVVTGSKDHYIKLFEVLEERAGILTPKYNLAPPHYDGIQSLAIQGSTLFSGSRDTCIKKWDLSTQKLKQSVNSAHKDWICALDFMPSSNILLSGCRAGYLKLWNTDNCQSMGDVRAHASPINDIATNSTSIFTASNEPALDPVNMDSKYTYDGIKQKLATCENMHL</sequence>
<gene>
    <name evidence="4" type="ORF">KUTeg_023318</name>
</gene>
<dbReference type="CDD" id="cd00200">
    <property type="entry name" value="WD40"/>
    <property type="match status" value="1"/>
</dbReference>
<dbReference type="SMART" id="SM00320">
    <property type="entry name" value="WD40"/>
    <property type="match status" value="5"/>
</dbReference>
<protein>
    <submittedName>
        <fullName evidence="4">Uncharacterized protein</fullName>
    </submittedName>
</protein>
<dbReference type="InterPro" id="IPR036322">
    <property type="entry name" value="WD40_repeat_dom_sf"/>
</dbReference>
<evidence type="ECO:0000256" key="3">
    <source>
        <dbReference type="PROSITE-ProRule" id="PRU00221"/>
    </source>
</evidence>
<dbReference type="PANTHER" id="PTHR19848:SF8">
    <property type="entry name" value="F-BOX AND WD REPEAT DOMAIN CONTAINING 7"/>
    <property type="match status" value="1"/>
</dbReference>
<dbReference type="PROSITE" id="PS50082">
    <property type="entry name" value="WD_REPEATS_2"/>
    <property type="match status" value="3"/>
</dbReference>